<dbReference type="AlphaFoldDB" id="A0A2V1MYQ4"/>
<dbReference type="EMBL" id="QCXQ01000002">
    <property type="protein sequence ID" value="PWG00097.1"/>
    <property type="molecule type" value="Genomic_DNA"/>
</dbReference>
<dbReference type="OrthoDB" id="8910160at2"/>
<proteinExistence type="predicted"/>
<evidence type="ECO:0000313" key="1">
    <source>
        <dbReference type="EMBL" id="PWG00097.1"/>
    </source>
</evidence>
<evidence type="ECO:0000313" key="2">
    <source>
        <dbReference type="Proteomes" id="UP000245080"/>
    </source>
</evidence>
<reference evidence="1 2" key="1">
    <citation type="journal article" date="2018" name="Int. J. Syst. Evol. Microbiol.">
        <title>Lactobacillus bambusae sp. nov., isolated from a traditional fermented Ma-bamboo shoots of Taiwan.</title>
        <authorList>
            <person name="Wang L.-T."/>
        </authorList>
    </citation>
    <scope>NUCLEOTIDE SEQUENCE [LARGE SCALE GENOMIC DNA]</scope>
    <source>
        <strain evidence="1 2">BS-W1</strain>
    </source>
</reference>
<gene>
    <name evidence="1" type="ORF">DCM90_03950</name>
</gene>
<comment type="caution">
    <text evidence="1">The sequence shown here is derived from an EMBL/GenBank/DDBJ whole genome shotgun (WGS) entry which is preliminary data.</text>
</comment>
<accession>A0A2V1MYQ4</accession>
<evidence type="ECO:0008006" key="3">
    <source>
        <dbReference type="Google" id="ProtNLM"/>
    </source>
</evidence>
<dbReference type="RefSeq" id="WP_109250044.1">
    <property type="nucleotide sequence ID" value="NZ_QCXQ01000002.1"/>
</dbReference>
<dbReference type="NCBIfam" id="NF033831">
    <property type="entry name" value="sce7725_fam"/>
    <property type="match status" value="1"/>
</dbReference>
<dbReference type="InterPro" id="IPR047727">
    <property type="entry name" value="Sce7725-like"/>
</dbReference>
<keyword evidence="2" id="KW-1185">Reference proteome</keyword>
<name>A0A2V1MYQ4_9LACO</name>
<organism evidence="1 2">
    <name type="scientific">Levilactobacillus bambusae</name>
    <dbReference type="NCBI Taxonomy" id="2024736"/>
    <lineage>
        <taxon>Bacteria</taxon>
        <taxon>Bacillati</taxon>
        <taxon>Bacillota</taxon>
        <taxon>Bacilli</taxon>
        <taxon>Lactobacillales</taxon>
        <taxon>Lactobacillaceae</taxon>
        <taxon>Levilactobacillus</taxon>
    </lineage>
</organism>
<dbReference type="Proteomes" id="UP000245080">
    <property type="component" value="Unassembled WGS sequence"/>
</dbReference>
<protein>
    <recommendedName>
        <fullName evidence="3">Sce7725 family protein</fullName>
    </recommendedName>
</protein>
<sequence>MPVLNYYPYFRGRQYDLIALREAVESGDLSPHLIPILEPVKDSSGLLKTVRAFIKRDHPIAIIVNPQVSRYLFTTKKRFPLTPLMDQSQVIPTAILTPQFVPDLLRHSPRQSTMMLVDSARALRVAQEHNYLALADQIIIPPEARIRRSIQQPKIRLVDHFPLRDHTSDYAELADEFFSDDLTFAEMMGYTGFSDYSIMGHHYFERGHASRAIALHIVYAHPDGGTRIHHFVSDSNATFTNPKQKFFEALAKLSQWDAKQATINQTKPLQTLLAYQDSHKFPGLGTVKKLMIEHQLIIFSRLLDQSKSH</sequence>